<reference evidence="2" key="1">
    <citation type="journal article" date="2020" name="bioRxiv">
        <title>Genomic and phenotypic heterogeneity of clinical isolates of the human pathogens Aspergillus fumigatus, Aspergillus lentulus and Aspergillus fumigatiaffinis.</title>
        <authorList>
            <person name="dos Santos R.A.C."/>
            <person name="Steenwyk J.L."/>
            <person name="Rivero-Menendez O."/>
            <person name="Mead M.E."/>
            <person name="Silva L.P."/>
            <person name="Bastos R.W."/>
            <person name="Alastruey-Izquierdo A."/>
            <person name="Goldman G.H."/>
            <person name="Rokas A."/>
        </authorList>
    </citation>
    <scope>NUCLEOTIDE SEQUENCE</scope>
    <source>
        <strain evidence="2">CNM-CM6805</strain>
    </source>
</reference>
<dbReference type="OrthoDB" id="5427350at2759"/>
<protein>
    <recommendedName>
        <fullName evidence="4">ASST-domain-containing protein</fullName>
    </recommendedName>
</protein>
<dbReference type="Proteomes" id="UP000653565">
    <property type="component" value="Unassembled WGS sequence"/>
</dbReference>
<dbReference type="Pfam" id="PF14269">
    <property type="entry name" value="Arylsulfotran_2"/>
    <property type="match status" value="1"/>
</dbReference>
<evidence type="ECO:0000313" key="3">
    <source>
        <dbReference type="Proteomes" id="UP000653565"/>
    </source>
</evidence>
<sequence>MVGLQLILILWILFHSLAQAWSSEDDGDLLSFVTLPQIRAPKFNVTIHNELHVSSGYWFVAPYGFLAGSPPTPQWEPCQIGPHVYDSEGHLVWSGACLFRNENAFDFKPISIDGDYYLSFIHGGGYPDKWKGTASILQSTYGPDPAVNISKTLTAIDMHEFNIINEGQSALVITSERVVRKLSDLGFPELETTIIANGFREIDLATGEVVFDWNSTDIPLNESSVSWDGSSNEEGWDYLHLNSVDKDANGDYLISARYADCIYKVSGQDGQILWRLGGKATTFKLDGFNFSKQHDARFHESNPSRTIISFLDNAGDGKSQTSKYSSGLVVMLDTAAAPMTAAVVARYTRPDKGLSISRGNMQTLPNNNVLISWSDAGYHSEFTPSGECALEAKFASGRFSTYRGYKFDFVGHPAEPPILKCFVYGVRPETSTTVCYVAWNGATEVASWRFFTMTTGTVGTVPKVDFETVFMIEGHINSIWAEALDVHGRTLGQSGIVESVVPSSWESLNLEDGAMSPDDDLQIMPTKAYPEDINLEIGQTSRWWCTMPPVSQQLAGKHEKLGQRREIVRERELDPMPCNGHDIADDVAKLNKIVPHAAGVRLLDGKL</sequence>
<keyword evidence="3" id="KW-1185">Reference proteome</keyword>
<organism evidence="2 3">
    <name type="scientific">Aspergillus fumigatiaffinis</name>
    <dbReference type="NCBI Taxonomy" id="340414"/>
    <lineage>
        <taxon>Eukaryota</taxon>
        <taxon>Fungi</taxon>
        <taxon>Dikarya</taxon>
        <taxon>Ascomycota</taxon>
        <taxon>Pezizomycotina</taxon>
        <taxon>Eurotiomycetes</taxon>
        <taxon>Eurotiomycetidae</taxon>
        <taxon>Eurotiales</taxon>
        <taxon>Aspergillaceae</taxon>
        <taxon>Aspergillus</taxon>
        <taxon>Aspergillus subgen. Fumigati</taxon>
    </lineage>
</organism>
<evidence type="ECO:0000313" key="2">
    <source>
        <dbReference type="EMBL" id="KAF4232676.1"/>
    </source>
</evidence>
<keyword evidence="1" id="KW-0732">Signal</keyword>
<dbReference type="PANTHER" id="PTHR35340:SF8">
    <property type="entry name" value="ASST-DOMAIN-CONTAINING PROTEIN"/>
    <property type="match status" value="1"/>
</dbReference>
<comment type="caution">
    <text evidence="2">The sequence shown here is derived from an EMBL/GenBank/DDBJ whole genome shotgun (WGS) entry which is preliminary data.</text>
</comment>
<reference evidence="2" key="2">
    <citation type="submission" date="2020-04" db="EMBL/GenBank/DDBJ databases">
        <authorList>
            <person name="Santos R.A.C."/>
            <person name="Steenwyk J.L."/>
            <person name="Rivero-Menendez O."/>
            <person name="Mead M.E."/>
            <person name="Silva L.P."/>
            <person name="Bastos R.W."/>
            <person name="Alastruey-Izquierdo A."/>
            <person name="Goldman G.H."/>
            <person name="Rokas A."/>
        </authorList>
    </citation>
    <scope>NUCLEOTIDE SEQUENCE</scope>
    <source>
        <strain evidence="2">CNM-CM6805</strain>
    </source>
</reference>
<evidence type="ECO:0008006" key="4">
    <source>
        <dbReference type="Google" id="ProtNLM"/>
    </source>
</evidence>
<proteinExistence type="predicted"/>
<name>A0A8H4GLD7_9EURO</name>
<dbReference type="AlphaFoldDB" id="A0A8H4GLD7"/>
<feature type="signal peptide" evidence="1">
    <location>
        <begin position="1"/>
        <end position="22"/>
    </location>
</feature>
<dbReference type="InterPro" id="IPR053143">
    <property type="entry name" value="Arylsulfate_ST"/>
</dbReference>
<feature type="chain" id="PRO_5044154960" description="ASST-domain-containing protein" evidence="1">
    <location>
        <begin position="23"/>
        <end position="607"/>
    </location>
</feature>
<dbReference type="EMBL" id="JAAAPX010000087">
    <property type="protein sequence ID" value="KAF4232676.1"/>
    <property type="molecule type" value="Genomic_DNA"/>
</dbReference>
<dbReference type="InterPro" id="IPR039535">
    <property type="entry name" value="ASST-like"/>
</dbReference>
<dbReference type="PANTHER" id="PTHR35340">
    <property type="entry name" value="PQQ ENZYME REPEAT PROTEIN-RELATED"/>
    <property type="match status" value="1"/>
</dbReference>
<evidence type="ECO:0000256" key="1">
    <source>
        <dbReference type="SAM" id="SignalP"/>
    </source>
</evidence>
<accession>A0A8H4GLD7</accession>
<gene>
    <name evidence="2" type="ORF">CNMCM6805_009699</name>
</gene>